<keyword evidence="2" id="KW-1185">Reference proteome</keyword>
<protein>
    <submittedName>
        <fullName evidence="1">G13521 protein</fullName>
    </submittedName>
</protein>
<evidence type="ECO:0000313" key="2">
    <source>
        <dbReference type="Proteomes" id="UP001497392"/>
    </source>
</evidence>
<comment type="caution">
    <text evidence="1">The sequence shown here is derived from an EMBL/GenBank/DDBJ whole genome shotgun (WGS) entry which is preliminary data.</text>
</comment>
<organism evidence="1 2">
    <name type="scientific">Coccomyxa viridis</name>
    <dbReference type="NCBI Taxonomy" id="1274662"/>
    <lineage>
        <taxon>Eukaryota</taxon>
        <taxon>Viridiplantae</taxon>
        <taxon>Chlorophyta</taxon>
        <taxon>core chlorophytes</taxon>
        <taxon>Trebouxiophyceae</taxon>
        <taxon>Trebouxiophyceae incertae sedis</taxon>
        <taxon>Coccomyxaceae</taxon>
        <taxon>Coccomyxa</taxon>
    </lineage>
</organism>
<evidence type="ECO:0000313" key="1">
    <source>
        <dbReference type="EMBL" id="CAL5230067.1"/>
    </source>
</evidence>
<name>A0ABP1GD93_9CHLO</name>
<accession>A0ABP1GD93</accession>
<reference evidence="1 2" key="1">
    <citation type="submission" date="2024-06" db="EMBL/GenBank/DDBJ databases">
        <authorList>
            <person name="Kraege A."/>
            <person name="Thomma B."/>
        </authorList>
    </citation>
    <scope>NUCLEOTIDE SEQUENCE [LARGE SCALE GENOMIC DNA]</scope>
</reference>
<sequence>MRGLLAALPGLARLRININLDKVLLSSRSRSSTGSSDDLNTALVESALNDALDFCSYIDQSADQAYLEAEPATRTTKDEYVMRYQHFAKSGLEQALKKYTALHDNIGDSEMKALKRQDVNFALVVADSLLARDKLDRALKSGQERLREKQASGLKREDLIFCDD</sequence>
<dbReference type="EMBL" id="CAXHTA020000021">
    <property type="protein sequence ID" value="CAL5230067.1"/>
    <property type="molecule type" value="Genomic_DNA"/>
</dbReference>
<proteinExistence type="predicted"/>
<gene>
    <name evidence="1" type="primary">g13521</name>
    <name evidence="1" type="ORF">VP750_LOCUS11973</name>
</gene>
<dbReference type="Proteomes" id="UP001497392">
    <property type="component" value="Unassembled WGS sequence"/>
</dbReference>